<evidence type="ECO:0000313" key="6">
    <source>
        <dbReference type="EMBL" id="EDW11264.2"/>
    </source>
</evidence>
<organism evidence="6 7">
    <name type="scientific">Drosophila mojavensis</name>
    <name type="common">Fruit fly</name>
    <dbReference type="NCBI Taxonomy" id="7230"/>
    <lineage>
        <taxon>Eukaryota</taxon>
        <taxon>Metazoa</taxon>
        <taxon>Ecdysozoa</taxon>
        <taxon>Arthropoda</taxon>
        <taxon>Hexapoda</taxon>
        <taxon>Insecta</taxon>
        <taxon>Pterygota</taxon>
        <taxon>Neoptera</taxon>
        <taxon>Endopterygota</taxon>
        <taxon>Diptera</taxon>
        <taxon>Brachycera</taxon>
        <taxon>Muscomorpha</taxon>
        <taxon>Ephydroidea</taxon>
        <taxon>Drosophilidae</taxon>
        <taxon>Drosophila</taxon>
    </lineage>
</organism>
<dbReference type="eggNOG" id="KOG1192">
    <property type="taxonomic scope" value="Eukaryota"/>
</dbReference>
<dbReference type="InterPro" id="IPR050271">
    <property type="entry name" value="UDP-glycosyltransferase"/>
</dbReference>
<protein>
    <submittedName>
        <fullName evidence="6">Uncharacterized protein</fullName>
        <ecNumber evidence="6">2.4.1.-</ecNumber>
    </submittedName>
</protein>
<comment type="similarity">
    <text evidence="1">Belongs to the UDP-glycosyltransferase family.</text>
</comment>
<proteinExistence type="inferred from homology"/>
<keyword evidence="2 6" id="KW-0328">Glycosyltransferase</keyword>
<dbReference type="GO" id="GO:0008194">
    <property type="term" value="F:UDP-glycosyltransferase activity"/>
    <property type="evidence" value="ECO:0007669"/>
    <property type="project" value="InterPro"/>
</dbReference>
<feature type="transmembrane region" description="Helical" evidence="4">
    <location>
        <begin position="1033"/>
        <end position="1054"/>
    </location>
</feature>
<name>B4KHY2_DROMO</name>
<feature type="transmembrane region" description="Helical" evidence="4">
    <location>
        <begin position="546"/>
        <end position="570"/>
    </location>
</feature>
<keyword evidence="4" id="KW-0812">Transmembrane</keyword>
<evidence type="ECO:0000256" key="2">
    <source>
        <dbReference type="ARBA" id="ARBA00022676"/>
    </source>
</evidence>
<dbReference type="Gene3D" id="3.40.50.2000">
    <property type="entry name" value="Glycogen Phosphorylase B"/>
    <property type="match status" value="4"/>
</dbReference>
<dbReference type="FunCoup" id="B4KHY2">
    <property type="interactions" value="202"/>
</dbReference>
<keyword evidence="5" id="KW-0732">Signal</keyword>
<keyword evidence="4" id="KW-1133">Transmembrane helix</keyword>
<feature type="transmembrane region" description="Helical" evidence="4">
    <location>
        <begin position="489"/>
        <end position="508"/>
    </location>
</feature>
<dbReference type="SMR" id="B4KHY2"/>
<evidence type="ECO:0000256" key="3">
    <source>
        <dbReference type="ARBA" id="ARBA00022679"/>
    </source>
</evidence>
<keyword evidence="4" id="KW-0472">Membrane</keyword>
<dbReference type="CDD" id="cd03784">
    <property type="entry name" value="GT1_Gtf-like"/>
    <property type="match status" value="2"/>
</dbReference>
<dbReference type="Pfam" id="PF00201">
    <property type="entry name" value="UDPGT"/>
    <property type="match status" value="2"/>
</dbReference>
<dbReference type="Proteomes" id="UP000009192">
    <property type="component" value="Unassembled WGS sequence"/>
</dbReference>
<evidence type="ECO:0000256" key="5">
    <source>
        <dbReference type="SAM" id="SignalP"/>
    </source>
</evidence>
<evidence type="ECO:0000256" key="1">
    <source>
        <dbReference type="ARBA" id="ARBA00009995"/>
    </source>
</evidence>
<feature type="chain" id="PRO_5006456523" evidence="5">
    <location>
        <begin position="23"/>
        <end position="1074"/>
    </location>
</feature>
<keyword evidence="3 6" id="KW-0808">Transferase</keyword>
<dbReference type="InterPro" id="IPR002213">
    <property type="entry name" value="UDP_glucos_trans"/>
</dbReference>
<evidence type="ECO:0000256" key="4">
    <source>
        <dbReference type="SAM" id="Phobius"/>
    </source>
</evidence>
<dbReference type="OrthoDB" id="5835829at2759"/>
<dbReference type="KEGG" id="dmo:Dmoj_GI17058"/>
<sequence length="1074" mass="121148">MATLRLSVVGLCLLLIALPARGANILGLFSSHSQSHLILHMSMIKALAESGHNVTVVTMMKPTIMHEDIHLIVVPLTDEQEHILEGQMKEMAGQKNSLLSTMIRLMSGMSVMIESQFQLLSDPRFQRIYETKFDLMFMGYFINDFQLGVAAKLKVPVIISWMQAPASIINTYVGNPTEISYVPNIQTALGQGEQMGFAKRLENLSKELLVRAMMLILDRRLDRFYETQFGEEPNFPTLAEMKRNVSMLFTNSHLISEGAIRPLVPAIVEIGGIQLKEQPDPLPEDIAKFLEASQHGAILLCLGSNIKSTAVKPELIQAMFKVLSSLRQNVIWKWEDLDNTPGKSANILYKKWLPQPDILAHPKIKLFITHAGKGGITEARYHGVPMVALPIFGDQPANADSMEKSGYGLSQDLLMLNEENFRAKIEEVIGNEKYARAIKSFSKLYRDRPLTAKQSVVYWTDYVLRYNGAVHLQSPAVHMSTLAYFNIDVYAAVLAALTLVVLLTWLALRFTYRKLCRKSQKVKRHALFIQLRSSPQANMSRTKLQLAAYAIILLVLSCRPTDGANILGLFSTFSPSHLVVHMAMMRTLADRGHNVTIVSAMKPKLAPHENITLIMAPFSEETLAEVNQFMESSTKDKVSMIATIYRMLMKTAVMLDSQYKFLLHPNVRAIYERPQTKFDLLFLGFIFNDYQLGVAAKLGIPAVISWVGVPFMHIDDEVGNIYDPAYVPNFNVCVDSSQRAMNFGQRLKNYFTWVILKSSAIILDRRMVNYYNRAFGADLQMPSYWEVRRNISLLFYNYHSHSEGPIRPTVPQSIEVGGVQNKEQPDPLPSELAEFLDNAKDGAIFFSLGTNVKSGYFPPHVMETFFKVLSSLPLRVIWKWDDLQHTPGNASNIYYHNWLPQDDILAHPNTKLFITHAGKGGIAEAQYHGVPMVAMPIFGDQPSNADNMVSAGFGLSVDWTTLTEASLAQTLNEVLQNSSYREKVRSFSALYRDRPLTARQSVVYWTEYVLRHKGAHHLQNPALHLDFVARHNLDLYACLLILLAVSVTILKLLLRCIWQTLRPLAPSKDKVKTQ</sequence>
<evidence type="ECO:0000313" key="7">
    <source>
        <dbReference type="Proteomes" id="UP000009192"/>
    </source>
</evidence>
<accession>B4KHY2</accession>
<dbReference type="SUPFAM" id="SSF53756">
    <property type="entry name" value="UDP-Glycosyltransferase/glycogen phosphorylase"/>
    <property type="match status" value="2"/>
</dbReference>
<dbReference type="EMBL" id="CH933807">
    <property type="protein sequence ID" value="EDW11264.2"/>
    <property type="molecule type" value="Genomic_DNA"/>
</dbReference>
<feature type="signal peptide" evidence="5">
    <location>
        <begin position="1"/>
        <end position="22"/>
    </location>
</feature>
<dbReference type="InParanoid" id="B4KHY2"/>
<reference evidence="6 7" key="1">
    <citation type="journal article" date="2007" name="Nature">
        <title>Evolution of genes and genomes on the Drosophila phylogeny.</title>
        <authorList>
            <consortium name="Drosophila 12 Genomes Consortium"/>
            <person name="Clark A.G."/>
            <person name="Eisen M.B."/>
            <person name="Smith D.R."/>
            <person name="Bergman C.M."/>
            <person name="Oliver B."/>
            <person name="Markow T.A."/>
            <person name="Kaufman T.C."/>
            <person name="Kellis M."/>
            <person name="Gelbart W."/>
            <person name="Iyer V.N."/>
            <person name="Pollard D.A."/>
            <person name="Sackton T.B."/>
            <person name="Larracuente A.M."/>
            <person name="Singh N.D."/>
            <person name="Abad J.P."/>
            <person name="Abt D.N."/>
            <person name="Adryan B."/>
            <person name="Aguade M."/>
            <person name="Akashi H."/>
            <person name="Anderson W.W."/>
            <person name="Aquadro C.F."/>
            <person name="Ardell D.H."/>
            <person name="Arguello R."/>
            <person name="Artieri C.G."/>
            <person name="Barbash D.A."/>
            <person name="Barker D."/>
            <person name="Barsanti P."/>
            <person name="Batterham P."/>
            <person name="Batzoglou S."/>
            <person name="Begun D."/>
            <person name="Bhutkar A."/>
            <person name="Blanco E."/>
            <person name="Bosak S.A."/>
            <person name="Bradley R.K."/>
            <person name="Brand A.D."/>
            <person name="Brent M.R."/>
            <person name="Brooks A.N."/>
            <person name="Brown R.H."/>
            <person name="Butlin R.K."/>
            <person name="Caggese C."/>
            <person name="Calvi B.R."/>
            <person name="Bernardo de Carvalho A."/>
            <person name="Caspi A."/>
            <person name="Castrezana S."/>
            <person name="Celniker S.E."/>
            <person name="Chang J.L."/>
            <person name="Chapple C."/>
            <person name="Chatterji S."/>
            <person name="Chinwalla A."/>
            <person name="Civetta A."/>
            <person name="Clifton S.W."/>
            <person name="Comeron J.M."/>
            <person name="Costello J.C."/>
            <person name="Coyne J.A."/>
            <person name="Daub J."/>
            <person name="David R.G."/>
            <person name="Delcher A.L."/>
            <person name="Delehaunty K."/>
            <person name="Do C.B."/>
            <person name="Ebling H."/>
            <person name="Edwards K."/>
            <person name="Eickbush T."/>
            <person name="Evans J.D."/>
            <person name="Filipski A."/>
            <person name="Findeiss S."/>
            <person name="Freyhult E."/>
            <person name="Fulton L."/>
            <person name="Fulton R."/>
            <person name="Garcia A.C."/>
            <person name="Gardiner A."/>
            <person name="Garfield D.A."/>
            <person name="Garvin B.E."/>
            <person name="Gibson G."/>
            <person name="Gilbert D."/>
            <person name="Gnerre S."/>
            <person name="Godfrey J."/>
            <person name="Good R."/>
            <person name="Gotea V."/>
            <person name="Gravely B."/>
            <person name="Greenberg A.J."/>
            <person name="Griffiths-Jones S."/>
            <person name="Gross S."/>
            <person name="Guigo R."/>
            <person name="Gustafson E.A."/>
            <person name="Haerty W."/>
            <person name="Hahn M.W."/>
            <person name="Halligan D.L."/>
            <person name="Halpern A.L."/>
            <person name="Halter G.M."/>
            <person name="Han M.V."/>
            <person name="Heger A."/>
            <person name="Hillier L."/>
            <person name="Hinrichs A.S."/>
            <person name="Holmes I."/>
            <person name="Hoskins R.A."/>
            <person name="Hubisz M.J."/>
            <person name="Hultmark D."/>
            <person name="Huntley M.A."/>
            <person name="Jaffe D.B."/>
            <person name="Jagadeeshan S."/>
            <person name="Jeck W.R."/>
            <person name="Johnson J."/>
            <person name="Jones C.D."/>
            <person name="Jordan W.C."/>
            <person name="Karpen G.H."/>
            <person name="Kataoka E."/>
            <person name="Keightley P.D."/>
            <person name="Kheradpour P."/>
            <person name="Kirkness E.F."/>
            <person name="Koerich L.B."/>
            <person name="Kristiansen K."/>
            <person name="Kudrna D."/>
            <person name="Kulathinal R.J."/>
            <person name="Kumar S."/>
            <person name="Kwok R."/>
            <person name="Lander E."/>
            <person name="Langley C.H."/>
            <person name="Lapoint R."/>
            <person name="Lazzaro B.P."/>
            <person name="Lee S.J."/>
            <person name="Levesque L."/>
            <person name="Li R."/>
            <person name="Lin C.F."/>
            <person name="Lin M.F."/>
            <person name="Lindblad-Toh K."/>
            <person name="Llopart A."/>
            <person name="Long M."/>
            <person name="Low L."/>
            <person name="Lozovsky E."/>
            <person name="Lu J."/>
            <person name="Luo M."/>
            <person name="Machado C.A."/>
            <person name="Makalowski W."/>
            <person name="Marzo M."/>
            <person name="Matsuda M."/>
            <person name="Matzkin L."/>
            <person name="McAllister B."/>
            <person name="McBride C.S."/>
            <person name="McKernan B."/>
            <person name="McKernan K."/>
            <person name="Mendez-Lago M."/>
            <person name="Minx P."/>
            <person name="Mollenhauer M.U."/>
            <person name="Montooth K."/>
            <person name="Mount S.M."/>
            <person name="Mu X."/>
            <person name="Myers E."/>
            <person name="Negre B."/>
            <person name="Newfeld S."/>
            <person name="Nielsen R."/>
            <person name="Noor M.A."/>
            <person name="O'Grady P."/>
            <person name="Pachter L."/>
            <person name="Papaceit M."/>
            <person name="Parisi M.J."/>
            <person name="Parisi M."/>
            <person name="Parts L."/>
            <person name="Pedersen J.S."/>
            <person name="Pesole G."/>
            <person name="Phillippy A.M."/>
            <person name="Ponting C.P."/>
            <person name="Pop M."/>
            <person name="Porcelli D."/>
            <person name="Powell J.R."/>
            <person name="Prohaska S."/>
            <person name="Pruitt K."/>
            <person name="Puig M."/>
            <person name="Quesneville H."/>
            <person name="Ram K.R."/>
            <person name="Rand D."/>
            <person name="Rasmussen M.D."/>
            <person name="Reed L.K."/>
            <person name="Reenan R."/>
            <person name="Reily A."/>
            <person name="Remington K.A."/>
            <person name="Rieger T.T."/>
            <person name="Ritchie M.G."/>
            <person name="Robin C."/>
            <person name="Rogers Y.H."/>
            <person name="Rohde C."/>
            <person name="Rozas J."/>
            <person name="Rubenfield M.J."/>
            <person name="Ruiz A."/>
            <person name="Russo S."/>
            <person name="Salzberg S.L."/>
            <person name="Sanchez-Gracia A."/>
            <person name="Saranga D.J."/>
            <person name="Sato H."/>
            <person name="Schaeffer S.W."/>
            <person name="Schatz M.C."/>
            <person name="Schlenke T."/>
            <person name="Schwartz R."/>
            <person name="Segarra C."/>
            <person name="Singh R.S."/>
            <person name="Sirot L."/>
            <person name="Sirota M."/>
            <person name="Sisneros N.B."/>
            <person name="Smith C.D."/>
            <person name="Smith T.F."/>
            <person name="Spieth J."/>
            <person name="Stage D.E."/>
            <person name="Stark A."/>
            <person name="Stephan W."/>
            <person name="Strausberg R.L."/>
            <person name="Strempel S."/>
            <person name="Sturgill D."/>
            <person name="Sutton G."/>
            <person name="Sutton G.G."/>
            <person name="Tao W."/>
            <person name="Teichmann S."/>
            <person name="Tobari Y.N."/>
            <person name="Tomimura Y."/>
            <person name="Tsolas J.M."/>
            <person name="Valente V.L."/>
            <person name="Venter E."/>
            <person name="Venter J.C."/>
            <person name="Vicario S."/>
            <person name="Vieira F.G."/>
            <person name="Vilella A.J."/>
            <person name="Villasante A."/>
            <person name="Walenz B."/>
            <person name="Wang J."/>
            <person name="Wasserman M."/>
            <person name="Watts T."/>
            <person name="Wilson D."/>
            <person name="Wilson R.K."/>
            <person name="Wing R.A."/>
            <person name="Wolfner M.F."/>
            <person name="Wong A."/>
            <person name="Wong G.K."/>
            <person name="Wu C.I."/>
            <person name="Wu G."/>
            <person name="Yamamoto D."/>
            <person name="Yang H.P."/>
            <person name="Yang S.P."/>
            <person name="Yorke J.A."/>
            <person name="Yoshida K."/>
            <person name="Zdobnov E."/>
            <person name="Zhang P."/>
            <person name="Zhang Y."/>
            <person name="Zimin A.V."/>
            <person name="Baldwin J."/>
            <person name="Abdouelleil A."/>
            <person name="Abdulkadir J."/>
            <person name="Abebe A."/>
            <person name="Abera B."/>
            <person name="Abreu J."/>
            <person name="Acer S.C."/>
            <person name="Aftuck L."/>
            <person name="Alexander A."/>
            <person name="An P."/>
            <person name="Anderson E."/>
            <person name="Anderson S."/>
            <person name="Arachi H."/>
            <person name="Azer M."/>
            <person name="Bachantsang P."/>
            <person name="Barry A."/>
            <person name="Bayul T."/>
            <person name="Berlin A."/>
            <person name="Bessette D."/>
            <person name="Bloom T."/>
            <person name="Blye J."/>
            <person name="Boguslavskiy L."/>
            <person name="Bonnet C."/>
            <person name="Boukhgalter B."/>
            <person name="Bourzgui I."/>
            <person name="Brown A."/>
            <person name="Cahill P."/>
            <person name="Channer S."/>
            <person name="Cheshatsang Y."/>
            <person name="Chuda L."/>
            <person name="Citroen M."/>
            <person name="Collymore A."/>
            <person name="Cooke P."/>
            <person name="Costello M."/>
            <person name="D'Aco K."/>
            <person name="Daza R."/>
            <person name="De Haan G."/>
            <person name="DeGray S."/>
            <person name="DeMaso C."/>
            <person name="Dhargay N."/>
            <person name="Dooley K."/>
            <person name="Dooley E."/>
            <person name="Doricent M."/>
            <person name="Dorje P."/>
            <person name="Dorjee K."/>
            <person name="Dupes A."/>
            <person name="Elong R."/>
            <person name="Falk J."/>
            <person name="Farina A."/>
            <person name="Faro S."/>
            <person name="Ferguson D."/>
            <person name="Fisher S."/>
            <person name="Foley C.D."/>
            <person name="Franke A."/>
            <person name="Friedrich D."/>
            <person name="Gadbois L."/>
            <person name="Gearin G."/>
            <person name="Gearin C.R."/>
            <person name="Giannoukos G."/>
            <person name="Goode T."/>
            <person name="Graham J."/>
            <person name="Grandbois E."/>
            <person name="Grewal S."/>
            <person name="Gyaltsen K."/>
            <person name="Hafez N."/>
            <person name="Hagos B."/>
            <person name="Hall J."/>
            <person name="Henson C."/>
            <person name="Hollinger A."/>
            <person name="Honan T."/>
            <person name="Huard M.D."/>
            <person name="Hughes L."/>
            <person name="Hurhula B."/>
            <person name="Husby M.E."/>
            <person name="Kamat A."/>
            <person name="Kanga B."/>
            <person name="Kashin S."/>
            <person name="Khazanovich D."/>
            <person name="Kisner P."/>
            <person name="Lance K."/>
            <person name="Lara M."/>
            <person name="Lee W."/>
            <person name="Lennon N."/>
            <person name="Letendre F."/>
            <person name="LeVine R."/>
            <person name="Lipovsky A."/>
            <person name="Liu X."/>
            <person name="Liu J."/>
            <person name="Liu S."/>
            <person name="Lokyitsang T."/>
            <person name="Lokyitsang Y."/>
            <person name="Lubonja R."/>
            <person name="Lui A."/>
            <person name="MacDonald P."/>
            <person name="Magnisalis V."/>
            <person name="Maru K."/>
            <person name="Matthews C."/>
            <person name="McCusker W."/>
            <person name="McDonough S."/>
            <person name="Mehta T."/>
            <person name="Meldrim J."/>
            <person name="Meneus L."/>
            <person name="Mihai O."/>
            <person name="Mihalev A."/>
            <person name="Mihova T."/>
            <person name="Mittelman R."/>
            <person name="Mlenga V."/>
            <person name="Montmayeur A."/>
            <person name="Mulrain L."/>
            <person name="Navidi A."/>
            <person name="Naylor J."/>
            <person name="Negash T."/>
            <person name="Nguyen T."/>
            <person name="Nguyen N."/>
            <person name="Nicol R."/>
            <person name="Norbu C."/>
            <person name="Norbu N."/>
            <person name="Novod N."/>
            <person name="O'Neill B."/>
            <person name="Osman S."/>
            <person name="Markiewicz E."/>
            <person name="Oyono O.L."/>
            <person name="Patti C."/>
            <person name="Phunkhang P."/>
            <person name="Pierre F."/>
            <person name="Priest M."/>
            <person name="Raghuraman S."/>
            <person name="Rege F."/>
            <person name="Reyes R."/>
            <person name="Rise C."/>
            <person name="Rogov P."/>
            <person name="Ross K."/>
            <person name="Ryan E."/>
            <person name="Settipalli S."/>
            <person name="Shea T."/>
            <person name="Sherpa N."/>
            <person name="Shi L."/>
            <person name="Shih D."/>
            <person name="Sparrow T."/>
            <person name="Spaulding J."/>
            <person name="Stalker J."/>
            <person name="Stange-Thomann N."/>
            <person name="Stavropoulos S."/>
            <person name="Stone C."/>
            <person name="Strader C."/>
            <person name="Tesfaye S."/>
            <person name="Thomson T."/>
            <person name="Thoulutsang Y."/>
            <person name="Thoulutsang D."/>
            <person name="Topham K."/>
            <person name="Topping I."/>
            <person name="Tsamla T."/>
            <person name="Vassiliev H."/>
            <person name="Vo A."/>
            <person name="Wangchuk T."/>
            <person name="Wangdi T."/>
            <person name="Weiand M."/>
            <person name="Wilkinson J."/>
            <person name="Wilson A."/>
            <person name="Yadav S."/>
            <person name="Young G."/>
            <person name="Yu Q."/>
            <person name="Zembek L."/>
            <person name="Zhong D."/>
            <person name="Zimmer A."/>
            <person name="Zwirko Z."/>
            <person name="Jaffe D.B."/>
            <person name="Alvarez P."/>
            <person name="Brockman W."/>
            <person name="Butler J."/>
            <person name="Chin C."/>
            <person name="Gnerre S."/>
            <person name="Grabherr M."/>
            <person name="Kleber M."/>
            <person name="Mauceli E."/>
            <person name="MacCallum I."/>
        </authorList>
    </citation>
    <scope>NUCLEOTIDE SEQUENCE [LARGE SCALE GENOMIC DNA]</scope>
    <source>
        <strain evidence="7">Tucson 15081-1352.22</strain>
    </source>
</reference>
<dbReference type="EC" id="2.4.1.-" evidence="6"/>
<keyword evidence="7" id="KW-1185">Reference proteome</keyword>
<dbReference type="FunFam" id="3.40.50.2000:FF:000050">
    <property type="entry name" value="UDP-glucuronosyltransferase"/>
    <property type="match status" value="2"/>
</dbReference>
<dbReference type="PANTHER" id="PTHR48043">
    <property type="entry name" value="EG:EG0003.4 PROTEIN-RELATED"/>
    <property type="match status" value="1"/>
</dbReference>
<gene>
    <name evidence="6" type="primary">Dmoj\GI17058</name>
    <name evidence="6" type="ORF">Dmoj_GI17058</name>
</gene>
<dbReference type="PANTHER" id="PTHR48043:SF159">
    <property type="entry name" value="EG:EG0003.4 PROTEIN-RELATED"/>
    <property type="match status" value="1"/>
</dbReference>
<dbReference type="HOGENOM" id="CLU_012949_0_0_1"/>
<dbReference type="AlphaFoldDB" id="B4KHY2"/>